<keyword evidence="3" id="KW-1185">Reference proteome</keyword>
<dbReference type="EMBL" id="JBEYBR010000139">
    <property type="protein sequence ID" value="MEU2126411.1"/>
    <property type="molecule type" value="Genomic_DNA"/>
</dbReference>
<accession>A0ABV2XKI4</accession>
<gene>
    <name evidence="2" type="ORF">ABZ507_31840</name>
</gene>
<feature type="non-terminal residue" evidence="2">
    <location>
        <position position="350"/>
    </location>
</feature>
<sequence>MSEDSKQLSVAELLARNGQQSGSSSGGGRRRRSGRGISVAELTGDLPVIREGGGHSAHAAPDAGADEQAYAPPSFDPPAPEPVSYSPEPQPDTSSYSPMSGPISMYDPLAGYAQPDPPRADPPPGRSSRVMPGREMPSARHGTSFDPLSPDTPVSDLFSAAPVPYVPDPLPEPPPRSGRRRRREEPDEQATEVRSWHDVSPEPFGGGAPPDRGLGEPGRNSHAEPDESAFGRSALPERNGARGGRAARRRAAEAAEDLGPSTAAWSPSTGGFAPESAPLPVPPPPDPRPKQSRPAPPEPQPEGHRRSARREGVGENGLPAWSARRHKPQPDPAPESGGLPTAAWSLASQD</sequence>
<evidence type="ECO:0000256" key="1">
    <source>
        <dbReference type="SAM" id="MobiDB-lite"/>
    </source>
</evidence>
<organism evidence="2 3">
    <name type="scientific">Nocardia niwae</name>
    <dbReference type="NCBI Taxonomy" id="626084"/>
    <lineage>
        <taxon>Bacteria</taxon>
        <taxon>Bacillati</taxon>
        <taxon>Actinomycetota</taxon>
        <taxon>Actinomycetes</taxon>
        <taxon>Mycobacteriales</taxon>
        <taxon>Nocardiaceae</taxon>
        <taxon>Nocardia</taxon>
    </lineage>
</organism>
<feature type="compositionally biased region" description="Pro residues" evidence="1">
    <location>
        <begin position="115"/>
        <end position="125"/>
    </location>
</feature>
<comment type="caution">
    <text evidence="2">The sequence shown here is derived from an EMBL/GenBank/DDBJ whole genome shotgun (WGS) entry which is preliminary data.</text>
</comment>
<feature type="compositionally biased region" description="Basic and acidic residues" evidence="1">
    <location>
        <begin position="301"/>
        <end position="313"/>
    </location>
</feature>
<evidence type="ECO:0000313" key="3">
    <source>
        <dbReference type="Proteomes" id="UP001550535"/>
    </source>
</evidence>
<dbReference type="Proteomes" id="UP001550535">
    <property type="component" value="Unassembled WGS sequence"/>
</dbReference>
<dbReference type="PRINTS" id="PR01217">
    <property type="entry name" value="PRICHEXTENSN"/>
</dbReference>
<feature type="region of interest" description="Disordered" evidence="1">
    <location>
        <begin position="1"/>
        <end position="350"/>
    </location>
</feature>
<name>A0ABV2XKI4_9NOCA</name>
<feature type="compositionally biased region" description="Pro residues" evidence="1">
    <location>
        <begin position="277"/>
        <end position="286"/>
    </location>
</feature>
<proteinExistence type="predicted"/>
<evidence type="ECO:0000313" key="2">
    <source>
        <dbReference type="EMBL" id="MEU2126411.1"/>
    </source>
</evidence>
<reference evidence="2 3" key="1">
    <citation type="submission" date="2024-06" db="EMBL/GenBank/DDBJ databases">
        <title>The Natural Products Discovery Center: Release of the First 8490 Sequenced Strains for Exploring Actinobacteria Biosynthetic Diversity.</title>
        <authorList>
            <person name="Kalkreuter E."/>
            <person name="Kautsar S.A."/>
            <person name="Yang D."/>
            <person name="Bader C.D."/>
            <person name="Teijaro C.N."/>
            <person name="Fluegel L."/>
            <person name="Davis C.M."/>
            <person name="Simpson J.R."/>
            <person name="Lauterbach L."/>
            <person name="Steele A.D."/>
            <person name="Gui C."/>
            <person name="Meng S."/>
            <person name="Li G."/>
            <person name="Viehrig K."/>
            <person name="Ye F."/>
            <person name="Su P."/>
            <person name="Kiefer A.F."/>
            <person name="Nichols A."/>
            <person name="Cepeda A.J."/>
            <person name="Yan W."/>
            <person name="Fan B."/>
            <person name="Jiang Y."/>
            <person name="Adhikari A."/>
            <person name="Zheng C.-J."/>
            <person name="Schuster L."/>
            <person name="Cowan T.M."/>
            <person name="Smanski M.J."/>
            <person name="Chevrette M.G."/>
            <person name="De Carvalho L.P.S."/>
            <person name="Shen B."/>
        </authorList>
    </citation>
    <scope>NUCLEOTIDE SEQUENCE [LARGE SCALE GENOMIC DNA]</scope>
    <source>
        <strain evidence="2 3">NPDC019434</strain>
    </source>
</reference>
<protein>
    <submittedName>
        <fullName evidence="2">Uncharacterized protein</fullName>
    </submittedName>
</protein>
<feature type="compositionally biased region" description="Pro residues" evidence="1">
    <location>
        <begin position="164"/>
        <end position="176"/>
    </location>
</feature>